<dbReference type="Pfam" id="PF01663">
    <property type="entry name" value="Phosphodiest"/>
    <property type="match status" value="1"/>
</dbReference>
<dbReference type="Gene3D" id="3.40.720.10">
    <property type="entry name" value="Alkaline Phosphatase, subunit A"/>
    <property type="match status" value="2"/>
</dbReference>
<dbReference type="SUPFAM" id="SSF53649">
    <property type="entry name" value="Alkaline phosphatase-like"/>
    <property type="match status" value="1"/>
</dbReference>
<proteinExistence type="predicted"/>
<evidence type="ECO:0000313" key="2">
    <source>
        <dbReference type="Proteomes" id="UP000606776"/>
    </source>
</evidence>
<dbReference type="PANTHER" id="PTHR10151">
    <property type="entry name" value="ECTONUCLEOTIDE PYROPHOSPHATASE/PHOSPHODIESTERASE"/>
    <property type="match status" value="1"/>
</dbReference>
<dbReference type="PANTHER" id="PTHR10151:SF120">
    <property type="entry name" value="BIS(5'-ADENOSYL)-TRIPHOSPHATASE"/>
    <property type="match status" value="1"/>
</dbReference>
<name>A0ABR9VAF8_9CYAN</name>
<dbReference type="Proteomes" id="UP000606776">
    <property type="component" value="Unassembled WGS sequence"/>
</dbReference>
<protein>
    <submittedName>
        <fullName evidence="1">Alkaline phosphatase family protein</fullName>
    </submittedName>
</protein>
<dbReference type="EMBL" id="JADEWB010000017">
    <property type="protein sequence ID" value="MBE9235448.1"/>
    <property type="molecule type" value="Genomic_DNA"/>
</dbReference>
<dbReference type="InterPro" id="IPR017850">
    <property type="entry name" value="Alkaline_phosphatase_core_sf"/>
</dbReference>
<sequence length="616" mass="66318">MRIFTQGDRWVILLVCLIAVFIGFQVFAKPPQPHNAVIFVTDGLRPMTVNATDTPTLQSIKEQGVNFVNSHSLFPTFTTANASVIATGHYLGDTGDFSNNIKVNVPVKSAKNTIVPFLENDAVLREVNQQFGNNFLNEISLLAIAKKSGFSTAAVGKLGPVLIQDITQETGKPTIIIDDATGTSTGIPLNEEISKLLTQNSLPLITPSRGENGKAGDSQNPGAKVANIKQQQYFVDATTKVILPLFKQRKKPFVLVYWSRDPDGTQHNHGDSLNQLVPGINGSTVQAAKRNVDNNLAQIIATLKKLDLAKNTNIFVTADHGFSTISKESKTSYAASLSYENVPAGFLPPGFLGIDLAHDLELALFNPDQENTQFEPTQGQFSTNTTNSILGKDSQNPEIVIAGNGGSDLIYLPDLPNNENQKYYAQKIVNSLLKQDYVSGLFVNDTLGKIPGTLPLSAIKLQGKSRTPTPSIVVNFRSFDTGCGVPTACGVVVADTTLQQGQGMHGSFSRADTFNNMTAIGPDFKTQYVDEAPVSNADVAVTLAKVLNLKVPSQGKLVGRVLNEALRGGVNQVNFQSHVLESAPAENGLKTVLKYQTVGDTRYFDVAGFLGRTLGL</sequence>
<evidence type="ECO:0000313" key="1">
    <source>
        <dbReference type="EMBL" id="MBE9235448.1"/>
    </source>
</evidence>
<comment type="caution">
    <text evidence="1">The sequence shown here is derived from an EMBL/GenBank/DDBJ whole genome shotgun (WGS) entry which is preliminary data.</text>
</comment>
<reference evidence="1 2" key="1">
    <citation type="submission" date="2020-10" db="EMBL/GenBank/DDBJ databases">
        <authorList>
            <person name="Castelo-Branco R."/>
            <person name="Eusebio N."/>
            <person name="Adriana R."/>
            <person name="Vieira A."/>
            <person name="Brugerolle De Fraissinette N."/>
            <person name="Rezende De Castro R."/>
            <person name="Schneider M.P."/>
            <person name="Vasconcelos V."/>
            <person name="Leao P.N."/>
        </authorList>
    </citation>
    <scope>NUCLEOTIDE SEQUENCE [LARGE SCALE GENOMIC DNA]</scope>
    <source>
        <strain evidence="1 2">LEGE 00250</strain>
    </source>
</reference>
<accession>A0ABR9VAF8</accession>
<gene>
    <name evidence="1" type="ORF">IQ227_05195</name>
</gene>
<keyword evidence="2" id="KW-1185">Reference proteome</keyword>
<dbReference type="InterPro" id="IPR002591">
    <property type="entry name" value="Phosphodiest/P_Trfase"/>
</dbReference>
<organism evidence="1 2">
    <name type="scientific">Sphaerospermopsis aphanizomenoides LEGE 00250</name>
    <dbReference type="NCBI Taxonomy" id="2777972"/>
    <lineage>
        <taxon>Bacteria</taxon>
        <taxon>Bacillati</taxon>
        <taxon>Cyanobacteriota</taxon>
        <taxon>Cyanophyceae</taxon>
        <taxon>Nostocales</taxon>
        <taxon>Aphanizomenonaceae</taxon>
        <taxon>Sphaerospermopsis</taxon>
        <taxon>Sphaerospermopsis aphanizomenoides</taxon>
    </lineage>
</organism>
<dbReference type="RefSeq" id="WP_193942114.1">
    <property type="nucleotide sequence ID" value="NZ_JADEWB010000017.1"/>
</dbReference>